<reference evidence="2" key="2">
    <citation type="submission" date="2018-05" db="EMBL/GenBank/DDBJ databases">
        <title>OmerRS3 (Oryza meridionalis Reference Sequence Version 3).</title>
        <authorList>
            <person name="Zhang J."/>
            <person name="Kudrna D."/>
            <person name="Lee S."/>
            <person name="Talag J."/>
            <person name="Welchert J."/>
            <person name="Wing R.A."/>
        </authorList>
    </citation>
    <scope>NUCLEOTIDE SEQUENCE [LARGE SCALE GENOMIC DNA]</scope>
    <source>
        <strain evidence="2">cv. OR44</strain>
    </source>
</reference>
<evidence type="ECO:0000256" key="1">
    <source>
        <dbReference type="SAM" id="MobiDB-lite"/>
    </source>
</evidence>
<dbReference type="Proteomes" id="UP000008021">
    <property type="component" value="Chromosome 1"/>
</dbReference>
<dbReference type="HOGENOM" id="CLU_2610077_0_0_1"/>
<sequence>MLATGDSVRRPRARGAGTRGRAVVAYAGAAAGGIPASSPSPCPETSFTCLPYAASPHLMAAPMKCILYLENKFILRLIY</sequence>
<evidence type="ECO:0000313" key="2">
    <source>
        <dbReference type="EnsemblPlants" id="OMERI01G27010.1"/>
    </source>
</evidence>
<organism evidence="2">
    <name type="scientific">Oryza meridionalis</name>
    <dbReference type="NCBI Taxonomy" id="40149"/>
    <lineage>
        <taxon>Eukaryota</taxon>
        <taxon>Viridiplantae</taxon>
        <taxon>Streptophyta</taxon>
        <taxon>Embryophyta</taxon>
        <taxon>Tracheophyta</taxon>
        <taxon>Spermatophyta</taxon>
        <taxon>Magnoliopsida</taxon>
        <taxon>Liliopsida</taxon>
        <taxon>Poales</taxon>
        <taxon>Poaceae</taxon>
        <taxon>BOP clade</taxon>
        <taxon>Oryzoideae</taxon>
        <taxon>Oryzeae</taxon>
        <taxon>Oryzinae</taxon>
        <taxon>Oryza</taxon>
    </lineage>
</organism>
<accession>A0A0E0C7A2</accession>
<dbReference type="EnsemblPlants" id="OMERI01G27010.1">
    <property type="protein sequence ID" value="OMERI01G27010.1"/>
    <property type="gene ID" value="OMERI01G27010"/>
</dbReference>
<keyword evidence="3" id="KW-1185">Reference proteome</keyword>
<dbReference type="AlphaFoldDB" id="A0A0E0C7A2"/>
<dbReference type="Gramene" id="OMERI01G27010.1">
    <property type="protein sequence ID" value="OMERI01G27010.1"/>
    <property type="gene ID" value="OMERI01G27010"/>
</dbReference>
<name>A0A0E0C7A2_9ORYZ</name>
<proteinExistence type="predicted"/>
<protein>
    <submittedName>
        <fullName evidence="2">Uncharacterized protein</fullName>
    </submittedName>
</protein>
<reference evidence="2" key="1">
    <citation type="submission" date="2015-04" db="UniProtKB">
        <authorList>
            <consortium name="EnsemblPlants"/>
        </authorList>
    </citation>
    <scope>IDENTIFICATION</scope>
</reference>
<feature type="region of interest" description="Disordered" evidence="1">
    <location>
        <begin position="1"/>
        <end position="20"/>
    </location>
</feature>
<evidence type="ECO:0000313" key="3">
    <source>
        <dbReference type="Proteomes" id="UP000008021"/>
    </source>
</evidence>